<reference evidence="3 4" key="1">
    <citation type="journal article" date="2012" name="J. Bacteriol.">
        <title>Genome Sequence of Nitratireductor pacificus Type Strain pht-3B.</title>
        <authorList>
            <person name="Lai Q."/>
            <person name="Li G."/>
            <person name="Shao Z."/>
        </authorList>
    </citation>
    <scope>NUCLEOTIDE SEQUENCE [LARGE SCALE GENOMIC DNA]</scope>
    <source>
        <strain evidence="4">pht-3B</strain>
    </source>
</reference>
<dbReference type="RefSeq" id="WP_008597466.1">
    <property type="nucleotide sequence ID" value="NZ_AMRM01000014.1"/>
</dbReference>
<sequence>MDLFNQILGGFATATTPHNILFCFIGVTIGTFVGVLPGLGPLAAIALCLPITFYLDPTTAMIMLAGIFYGAQYGSSTASILLNIPGTASAAVTCLDGYPLTQKGQAGVALMITTLTSFAGGTMAIVLVMGLAPVISAFAMNFSSAEYFSVMLLGLVAASTLSIGSPIKGMTMVVAGLALSMIGTDKYTGEFRFTGGILDLAEGVSLVALSIGLFGVAEILSSFAGKGPVLLNASSVRLRDMLPTRTQLKQAILPTFRGMGIGSVIGAMPGAGPALASYLAYVAETQVSKNPEKFGKGAIEGIAAPEAANNASVQTAFIPTLTLGVPGDVVMAVLIGALMIHGITPGPDFISSHGDIFWGLAASFWIGNVLLLVLNIPLIGIWVRMLAIPPRILYPIMLVFVCIGVYSIRNSIFDVYIMLVFGVVGYVLALFRYPAPPLLLGFVLGPLMEQHLRRALLLGRGDPMTFLYHPISAIFLAICLVLILRSLPLGPIVQKLRARQTHRVDIE</sequence>
<dbReference type="STRING" id="391937.NA2_13145"/>
<proteinExistence type="predicted"/>
<feature type="domain" description="DUF112" evidence="2">
    <location>
        <begin position="20"/>
        <end position="440"/>
    </location>
</feature>
<keyword evidence="4" id="KW-1185">Reference proteome</keyword>
<dbReference type="PATRIC" id="fig|391937.3.peg.2697"/>
<dbReference type="InterPro" id="IPR002823">
    <property type="entry name" value="DUF112_TM"/>
</dbReference>
<protein>
    <submittedName>
        <fullName evidence="3">Tricarboxylate transport membrane protein TctA</fullName>
    </submittedName>
</protein>
<dbReference type="Proteomes" id="UP000006786">
    <property type="component" value="Unassembled WGS sequence"/>
</dbReference>
<dbReference type="PANTHER" id="PTHR35342:SF5">
    <property type="entry name" value="TRICARBOXYLIC TRANSPORT PROTEIN"/>
    <property type="match status" value="1"/>
</dbReference>
<keyword evidence="1" id="KW-1133">Transmembrane helix</keyword>
<evidence type="ECO:0000313" key="3">
    <source>
        <dbReference type="EMBL" id="EKF18344.1"/>
    </source>
</evidence>
<organism evidence="3 4">
    <name type="scientific">Nitratireductor pacificus pht-3B</name>
    <dbReference type="NCBI Taxonomy" id="391937"/>
    <lineage>
        <taxon>Bacteria</taxon>
        <taxon>Pseudomonadati</taxon>
        <taxon>Pseudomonadota</taxon>
        <taxon>Alphaproteobacteria</taxon>
        <taxon>Hyphomicrobiales</taxon>
        <taxon>Phyllobacteriaceae</taxon>
        <taxon>Nitratireductor</taxon>
    </lineage>
</organism>
<evidence type="ECO:0000313" key="4">
    <source>
        <dbReference type="Proteomes" id="UP000006786"/>
    </source>
</evidence>
<keyword evidence="1" id="KW-0812">Transmembrane</keyword>
<evidence type="ECO:0000256" key="1">
    <source>
        <dbReference type="SAM" id="Phobius"/>
    </source>
</evidence>
<gene>
    <name evidence="3" type="ORF">NA2_13145</name>
</gene>
<name>K2LKR4_9HYPH</name>
<feature type="transmembrane region" description="Helical" evidence="1">
    <location>
        <begin position="466"/>
        <end position="487"/>
    </location>
</feature>
<feature type="transmembrane region" description="Helical" evidence="1">
    <location>
        <begin position="106"/>
        <end position="135"/>
    </location>
</feature>
<feature type="transmembrane region" description="Helical" evidence="1">
    <location>
        <begin position="392"/>
        <end position="408"/>
    </location>
</feature>
<dbReference type="EMBL" id="AMRM01000014">
    <property type="protein sequence ID" value="EKF18344.1"/>
    <property type="molecule type" value="Genomic_DNA"/>
</dbReference>
<feature type="transmembrane region" description="Helical" evidence="1">
    <location>
        <begin position="170"/>
        <end position="188"/>
    </location>
</feature>
<feature type="transmembrane region" description="Helical" evidence="1">
    <location>
        <begin position="323"/>
        <end position="344"/>
    </location>
</feature>
<dbReference type="AlphaFoldDB" id="K2LKR4"/>
<keyword evidence="1" id="KW-0472">Membrane</keyword>
<feature type="transmembrane region" description="Helical" evidence="1">
    <location>
        <begin position="42"/>
        <end position="68"/>
    </location>
</feature>
<feature type="transmembrane region" description="Helical" evidence="1">
    <location>
        <begin position="200"/>
        <end position="224"/>
    </location>
</feature>
<dbReference type="eggNOG" id="COG3333">
    <property type="taxonomic scope" value="Bacteria"/>
</dbReference>
<comment type="caution">
    <text evidence="3">The sequence shown here is derived from an EMBL/GenBank/DDBJ whole genome shotgun (WGS) entry which is preliminary data.</text>
</comment>
<dbReference type="Pfam" id="PF01970">
    <property type="entry name" value="TctA"/>
    <property type="match status" value="1"/>
</dbReference>
<accession>K2LKR4</accession>
<feature type="transmembrane region" description="Helical" evidence="1">
    <location>
        <begin position="356"/>
        <end position="380"/>
    </location>
</feature>
<feature type="transmembrane region" description="Helical" evidence="1">
    <location>
        <begin position="415"/>
        <end position="435"/>
    </location>
</feature>
<evidence type="ECO:0000259" key="2">
    <source>
        <dbReference type="Pfam" id="PF01970"/>
    </source>
</evidence>
<dbReference type="OrthoDB" id="9806425at2"/>
<dbReference type="PANTHER" id="PTHR35342">
    <property type="entry name" value="TRICARBOXYLIC TRANSPORT PROTEIN"/>
    <property type="match status" value="1"/>
</dbReference>